<evidence type="ECO:0000313" key="2">
    <source>
        <dbReference type="EMBL" id="OIV93541.1"/>
    </source>
</evidence>
<name>A0A1J7FZH4_LUPAN</name>
<gene>
    <name evidence="2" type="ORF">TanjilG_28698</name>
</gene>
<dbReference type="AlphaFoldDB" id="A0A1J7FZH4"/>
<dbReference type="Gramene" id="OIV93541">
    <property type="protein sequence ID" value="OIV93541"/>
    <property type="gene ID" value="TanjilG_28698"/>
</dbReference>
<reference evidence="2 3" key="1">
    <citation type="journal article" date="2017" name="Plant Biotechnol. J.">
        <title>A comprehensive draft genome sequence for lupin (Lupinus angustifolius), an emerging health food: insights into plant-microbe interactions and legume evolution.</title>
        <authorList>
            <person name="Hane J.K."/>
            <person name="Ming Y."/>
            <person name="Kamphuis L.G."/>
            <person name="Nelson M.N."/>
            <person name="Garg G."/>
            <person name="Atkins C.A."/>
            <person name="Bayer P.E."/>
            <person name="Bravo A."/>
            <person name="Bringans S."/>
            <person name="Cannon S."/>
            <person name="Edwards D."/>
            <person name="Foley R."/>
            <person name="Gao L.L."/>
            <person name="Harrison M.J."/>
            <person name="Huang W."/>
            <person name="Hurgobin B."/>
            <person name="Li S."/>
            <person name="Liu C.W."/>
            <person name="McGrath A."/>
            <person name="Morahan G."/>
            <person name="Murray J."/>
            <person name="Weller J."/>
            <person name="Jian J."/>
            <person name="Singh K.B."/>
        </authorList>
    </citation>
    <scope>NUCLEOTIDE SEQUENCE [LARGE SCALE GENOMIC DNA]</scope>
    <source>
        <strain evidence="3">cv. Tanjil</strain>
        <tissue evidence="2">Whole plant</tissue>
    </source>
</reference>
<accession>A0A1J7FZH4</accession>
<evidence type="ECO:0000256" key="1">
    <source>
        <dbReference type="SAM" id="MobiDB-lite"/>
    </source>
</evidence>
<proteinExistence type="predicted"/>
<sequence length="137" mass="15888">MSVHPVPRWMGPHYIFTRVVKKGICRGPDPVVVEVDRMIAEFWARREARARRSGRTIEEFDDLEDEDEEDMAISNAMWYSIDVVVLVLEHVVTPLVEEHRAREEPMPYPPVIVIDSETEMEEDPSPDEPESLDSWVA</sequence>
<organism evidence="2 3">
    <name type="scientific">Lupinus angustifolius</name>
    <name type="common">Narrow-leaved blue lupine</name>
    <dbReference type="NCBI Taxonomy" id="3871"/>
    <lineage>
        <taxon>Eukaryota</taxon>
        <taxon>Viridiplantae</taxon>
        <taxon>Streptophyta</taxon>
        <taxon>Embryophyta</taxon>
        <taxon>Tracheophyta</taxon>
        <taxon>Spermatophyta</taxon>
        <taxon>Magnoliopsida</taxon>
        <taxon>eudicotyledons</taxon>
        <taxon>Gunneridae</taxon>
        <taxon>Pentapetalae</taxon>
        <taxon>rosids</taxon>
        <taxon>fabids</taxon>
        <taxon>Fabales</taxon>
        <taxon>Fabaceae</taxon>
        <taxon>Papilionoideae</taxon>
        <taxon>50 kb inversion clade</taxon>
        <taxon>genistoids sensu lato</taxon>
        <taxon>core genistoids</taxon>
        <taxon>Genisteae</taxon>
        <taxon>Lupinus</taxon>
    </lineage>
</organism>
<dbReference type="Proteomes" id="UP000188354">
    <property type="component" value="Chromosome LG18"/>
</dbReference>
<feature type="region of interest" description="Disordered" evidence="1">
    <location>
        <begin position="115"/>
        <end position="137"/>
    </location>
</feature>
<protein>
    <submittedName>
        <fullName evidence="2">Uncharacterized protein</fullName>
    </submittedName>
</protein>
<evidence type="ECO:0000313" key="3">
    <source>
        <dbReference type="Proteomes" id="UP000188354"/>
    </source>
</evidence>
<feature type="compositionally biased region" description="Acidic residues" evidence="1">
    <location>
        <begin position="116"/>
        <end position="131"/>
    </location>
</feature>
<dbReference type="EMBL" id="CM007378">
    <property type="protein sequence ID" value="OIV93541.1"/>
    <property type="molecule type" value="Genomic_DNA"/>
</dbReference>
<keyword evidence="3" id="KW-1185">Reference proteome</keyword>